<dbReference type="Gene3D" id="3.40.50.300">
    <property type="entry name" value="P-loop containing nucleotide triphosphate hydrolases"/>
    <property type="match status" value="1"/>
</dbReference>
<dbReference type="InterPro" id="IPR008145">
    <property type="entry name" value="GK/Ca_channel_bsu"/>
</dbReference>
<evidence type="ECO:0000256" key="2">
    <source>
        <dbReference type="ARBA" id="ARBA00022679"/>
    </source>
</evidence>
<reference evidence="5" key="2">
    <citation type="submission" date="2025-09" db="UniProtKB">
        <authorList>
            <consortium name="Ensembl"/>
        </authorList>
    </citation>
    <scope>IDENTIFICATION</scope>
</reference>
<dbReference type="SMART" id="SM00072">
    <property type="entry name" value="GuKc"/>
    <property type="match status" value="1"/>
</dbReference>
<accession>A0A8C3Q2J7</accession>
<dbReference type="Ensembl" id="ENSCPIT00010020958.1">
    <property type="protein sequence ID" value="ENSCPIP00010017622.1"/>
    <property type="gene ID" value="ENSCPIG00010014068.1"/>
</dbReference>
<dbReference type="InterPro" id="IPR008144">
    <property type="entry name" value="Guanylate_kin-like_dom"/>
</dbReference>
<keyword evidence="3" id="KW-0418">Kinase</keyword>
<dbReference type="Proteomes" id="UP000694543">
    <property type="component" value="Unplaced"/>
</dbReference>
<organism evidence="5 6">
    <name type="scientific">Chrysolophus pictus</name>
    <name type="common">Golden pheasant</name>
    <name type="synonym">Phasianus pictus</name>
    <dbReference type="NCBI Taxonomy" id="9089"/>
    <lineage>
        <taxon>Eukaryota</taxon>
        <taxon>Metazoa</taxon>
        <taxon>Chordata</taxon>
        <taxon>Craniata</taxon>
        <taxon>Vertebrata</taxon>
        <taxon>Euteleostomi</taxon>
        <taxon>Archelosauria</taxon>
        <taxon>Archosauria</taxon>
        <taxon>Dinosauria</taxon>
        <taxon>Saurischia</taxon>
        <taxon>Theropoda</taxon>
        <taxon>Coelurosauria</taxon>
        <taxon>Aves</taxon>
        <taxon>Neognathae</taxon>
        <taxon>Galloanserae</taxon>
        <taxon>Galliformes</taxon>
        <taxon>Phasianidae</taxon>
        <taxon>Phasianinae</taxon>
        <taxon>Chrysolophus</taxon>
    </lineage>
</organism>
<evidence type="ECO:0000313" key="6">
    <source>
        <dbReference type="Proteomes" id="UP000694543"/>
    </source>
</evidence>
<dbReference type="GO" id="GO:0004385">
    <property type="term" value="F:GMP kinase activity"/>
    <property type="evidence" value="ECO:0007669"/>
    <property type="project" value="TreeGrafter"/>
</dbReference>
<dbReference type="PANTHER" id="PTHR23117:SF13">
    <property type="entry name" value="GUANYLATE KINASE"/>
    <property type="match status" value="1"/>
</dbReference>
<evidence type="ECO:0000256" key="3">
    <source>
        <dbReference type="ARBA" id="ARBA00022777"/>
    </source>
</evidence>
<evidence type="ECO:0000313" key="5">
    <source>
        <dbReference type="Ensembl" id="ENSCPIP00010017622.1"/>
    </source>
</evidence>
<dbReference type="PANTHER" id="PTHR23117">
    <property type="entry name" value="GUANYLATE KINASE-RELATED"/>
    <property type="match status" value="1"/>
</dbReference>
<evidence type="ECO:0000259" key="4">
    <source>
        <dbReference type="PROSITE" id="PS50052"/>
    </source>
</evidence>
<dbReference type="InterPro" id="IPR027417">
    <property type="entry name" value="P-loop_NTPase"/>
</dbReference>
<dbReference type="Pfam" id="PF00625">
    <property type="entry name" value="Guanylate_kin"/>
    <property type="match status" value="1"/>
</dbReference>
<keyword evidence="2" id="KW-0808">Transferase</keyword>
<dbReference type="SUPFAM" id="SSF52540">
    <property type="entry name" value="P-loop containing nucleoside triphosphate hydrolases"/>
    <property type="match status" value="1"/>
</dbReference>
<feature type="domain" description="Guanylate kinase-like" evidence="4">
    <location>
        <begin position="179"/>
        <end position="278"/>
    </location>
</feature>
<evidence type="ECO:0000256" key="1">
    <source>
        <dbReference type="ARBA" id="ARBA00005790"/>
    </source>
</evidence>
<sequence length="290" mass="31904">MSTDPRMAWVEKDHSDHPVPTPCYVQITNQQARLPGATSSLALDACRDGASTTSLGNLFQCMITLCVKNFLLISNLNLPCLSLKPFPVVLSLSTPHGIVTLSISTPSIRALPSALPQDPKGHSRKEKLLSKSKADVLPSCSTLSIWEPYADLLLGSPKFHCCAGRSDPSPVWSVPSKGAVQAVQAKNQICILDIDIQGVKNIKKTDLNPIYISVQPPSIDVLEKRLRDRQTETEESLQKRLTAARVDLELSKEPGLFDLVIINDDLEKAYSELKEQLLKEIQKAQESRKS</sequence>
<keyword evidence="6" id="KW-1185">Reference proteome</keyword>
<dbReference type="PROSITE" id="PS50052">
    <property type="entry name" value="GUANYLATE_KINASE_2"/>
    <property type="match status" value="1"/>
</dbReference>
<proteinExistence type="inferred from homology"/>
<protein>
    <submittedName>
        <fullName evidence="5">Guanylate kinase 1</fullName>
    </submittedName>
</protein>
<dbReference type="AlphaFoldDB" id="A0A8C3Q2J7"/>
<comment type="similarity">
    <text evidence="1">Belongs to the guanylate kinase family.</text>
</comment>
<name>A0A8C3Q2J7_CHRPC</name>
<reference evidence="5" key="1">
    <citation type="submission" date="2025-08" db="UniProtKB">
        <authorList>
            <consortium name="Ensembl"/>
        </authorList>
    </citation>
    <scope>IDENTIFICATION</scope>
</reference>
<dbReference type="GO" id="GO:0005829">
    <property type="term" value="C:cytosol"/>
    <property type="evidence" value="ECO:0007669"/>
    <property type="project" value="TreeGrafter"/>
</dbReference>